<evidence type="ECO:0000313" key="4">
    <source>
        <dbReference type="Proteomes" id="UP000077266"/>
    </source>
</evidence>
<organism evidence="3 4">
    <name type="scientific">Exidia glandulosa HHB12029</name>
    <dbReference type="NCBI Taxonomy" id="1314781"/>
    <lineage>
        <taxon>Eukaryota</taxon>
        <taxon>Fungi</taxon>
        <taxon>Dikarya</taxon>
        <taxon>Basidiomycota</taxon>
        <taxon>Agaricomycotina</taxon>
        <taxon>Agaricomycetes</taxon>
        <taxon>Auriculariales</taxon>
        <taxon>Exidiaceae</taxon>
        <taxon>Exidia</taxon>
    </lineage>
</organism>
<reference evidence="3 4" key="1">
    <citation type="journal article" date="2016" name="Mol. Biol. Evol.">
        <title>Comparative Genomics of Early-Diverging Mushroom-Forming Fungi Provides Insights into the Origins of Lignocellulose Decay Capabilities.</title>
        <authorList>
            <person name="Nagy L.G."/>
            <person name="Riley R."/>
            <person name="Tritt A."/>
            <person name="Adam C."/>
            <person name="Daum C."/>
            <person name="Floudas D."/>
            <person name="Sun H."/>
            <person name="Yadav J.S."/>
            <person name="Pangilinan J."/>
            <person name="Larsson K.H."/>
            <person name="Matsuura K."/>
            <person name="Barry K."/>
            <person name="Labutti K."/>
            <person name="Kuo R."/>
            <person name="Ohm R.A."/>
            <person name="Bhattacharya S.S."/>
            <person name="Shirouzu T."/>
            <person name="Yoshinaga Y."/>
            <person name="Martin F.M."/>
            <person name="Grigoriev I.V."/>
            <person name="Hibbett D.S."/>
        </authorList>
    </citation>
    <scope>NUCLEOTIDE SEQUENCE [LARGE SCALE GENOMIC DNA]</scope>
    <source>
        <strain evidence="3 4">HHB12029</strain>
    </source>
</reference>
<accession>A0A166BF00</accession>
<feature type="chain" id="PRO_5008241262" evidence="1">
    <location>
        <begin position="22"/>
        <end position="146"/>
    </location>
</feature>
<evidence type="ECO:0000313" key="2">
    <source>
        <dbReference type="EMBL" id="KZV93731.1"/>
    </source>
</evidence>
<dbReference type="AlphaFoldDB" id="A0A166BF00"/>
<gene>
    <name evidence="2" type="ORF">EXIGLDRAFT_691373</name>
    <name evidence="3" type="ORF">EXIGLDRAFT_761554</name>
</gene>
<feature type="signal peptide" evidence="1">
    <location>
        <begin position="1"/>
        <end position="21"/>
    </location>
</feature>
<dbReference type="EMBL" id="KV425900">
    <property type="protein sequence ID" value="KZW00460.1"/>
    <property type="molecule type" value="Genomic_DNA"/>
</dbReference>
<dbReference type="EMBL" id="KV425985">
    <property type="protein sequence ID" value="KZV93731.1"/>
    <property type="molecule type" value="Genomic_DNA"/>
</dbReference>
<name>A0A166BF00_EXIGL</name>
<proteinExistence type="predicted"/>
<keyword evidence="1" id="KW-0732">Signal</keyword>
<sequence>MVAFKLTAALGLLSALPFTSAIFNKVTGPPGTFFAGDGTVFPVTFTTGSVKVTFIDLTVTFALGTADQEGQTVGIPLKSVDLVAEGLSNFPGPSFTIPVPLSKSDIDTVGDGPYVLSVIEGFADGIFPKLVYDTGIFRIPFNVTFN</sequence>
<protein>
    <submittedName>
        <fullName evidence="3">Uncharacterized protein</fullName>
    </submittedName>
</protein>
<evidence type="ECO:0000256" key="1">
    <source>
        <dbReference type="SAM" id="SignalP"/>
    </source>
</evidence>
<dbReference type="OrthoDB" id="3300094at2759"/>
<keyword evidence="4" id="KW-1185">Reference proteome</keyword>
<dbReference type="Proteomes" id="UP000077266">
    <property type="component" value="Unassembled WGS sequence"/>
</dbReference>
<evidence type="ECO:0000313" key="3">
    <source>
        <dbReference type="EMBL" id="KZW00460.1"/>
    </source>
</evidence>